<dbReference type="AlphaFoldDB" id="A0A344UR48"/>
<evidence type="ECO:0000259" key="1">
    <source>
        <dbReference type="Pfam" id="PF00485"/>
    </source>
</evidence>
<proteinExistence type="predicted"/>
<dbReference type="GO" id="GO:0005524">
    <property type="term" value="F:ATP binding"/>
    <property type="evidence" value="ECO:0007669"/>
    <property type="project" value="InterPro"/>
</dbReference>
<protein>
    <submittedName>
        <fullName evidence="2">Uridine kinase</fullName>
        <ecNumber evidence="2">2.7.1.48</ecNumber>
    </submittedName>
</protein>
<dbReference type="Gene3D" id="3.40.50.300">
    <property type="entry name" value="P-loop containing nucleotide triphosphate hydrolases"/>
    <property type="match status" value="1"/>
</dbReference>
<feature type="domain" description="Phosphoribulokinase/uridine kinase" evidence="1">
    <location>
        <begin position="34"/>
        <end position="213"/>
    </location>
</feature>
<dbReference type="NCBIfam" id="NF006743">
    <property type="entry name" value="PRK09270.1-2"/>
    <property type="match status" value="1"/>
</dbReference>
<dbReference type="SUPFAM" id="SSF52540">
    <property type="entry name" value="P-loop containing nucleoside triphosphate hydrolases"/>
    <property type="match status" value="1"/>
</dbReference>
<dbReference type="EMBL" id="CP025198">
    <property type="protein sequence ID" value="AXE37746.1"/>
    <property type="molecule type" value="Genomic_DNA"/>
</dbReference>
<keyword evidence="3" id="KW-1185">Reference proteome</keyword>
<dbReference type="Proteomes" id="UP000251995">
    <property type="component" value="Chromosome"/>
</dbReference>
<accession>A0A344UR48</accession>
<reference evidence="2 3" key="1">
    <citation type="submission" date="2017-12" db="EMBL/GenBank/DDBJ databases">
        <title>The whole genome sequence of the Acidipropionibacterium virtanenii sp. nov. type strain JS278.</title>
        <authorList>
            <person name="Laine P."/>
            <person name="Deptula P."/>
            <person name="Varmanen P."/>
            <person name="Auvinen P."/>
        </authorList>
    </citation>
    <scope>NUCLEOTIDE SEQUENCE [LARGE SCALE GENOMIC DNA]</scope>
    <source>
        <strain evidence="2 3">JS278</strain>
    </source>
</reference>
<evidence type="ECO:0000313" key="3">
    <source>
        <dbReference type="Proteomes" id="UP000251995"/>
    </source>
</evidence>
<keyword evidence="2" id="KW-0418">Kinase</keyword>
<dbReference type="RefSeq" id="WP_245935174.1">
    <property type="nucleotide sequence ID" value="NZ_CP025198.1"/>
</dbReference>
<name>A0A344UR48_9ACTN</name>
<sequence>MESGFVELSFVKLTTDQAIARAVSLAASGTRHLVGITGEPGAGKSTLSARIRGVLGDRAAVVPMDGFHLAQTRLEELGRADRKGAPDTFDAWGFVALARRLAEAAEPITYAPEYRRDLHNGVAGAIAVPRDVPLVIVEGNYLLVDEEPWNLLPGLLTETWFIDVDEDVRMQRLVSRHEQFGKPHDAAVAWAGGPDERNATLIRSTRSRADAVVRV</sequence>
<dbReference type="KEGG" id="acij:JS278_00553"/>
<dbReference type="InterPro" id="IPR027417">
    <property type="entry name" value="P-loop_NTPase"/>
</dbReference>
<dbReference type="GO" id="GO:0004849">
    <property type="term" value="F:uridine kinase activity"/>
    <property type="evidence" value="ECO:0007669"/>
    <property type="project" value="UniProtKB-EC"/>
</dbReference>
<organism evidence="2 3">
    <name type="scientific">Acidipropionibacterium virtanenii</name>
    <dbReference type="NCBI Taxonomy" id="2057246"/>
    <lineage>
        <taxon>Bacteria</taxon>
        <taxon>Bacillati</taxon>
        <taxon>Actinomycetota</taxon>
        <taxon>Actinomycetes</taxon>
        <taxon>Propionibacteriales</taxon>
        <taxon>Propionibacteriaceae</taxon>
        <taxon>Acidipropionibacterium</taxon>
    </lineage>
</organism>
<dbReference type="InterPro" id="IPR006083">
    <property type="entry name" value="PRK/URK"/>
</dbReference>
<dbReference type="PANTHER" id="PTHR10285">
    <property type="entry name" value="URIDINE KINASE"/>
    <property type="match status" value="1"/>
</dbReference>
<dbReference type="Pfam" id="PF00485">
    <property type="entry name" value="PRK"/>
    <property type="match status" value="1"/>
</dbReference>
<evidence type="ECO:0000313" key="2">
    <source>
        <dbReference type="EMBL" id="AXE37746.1"/>
    </source>
</evidence>
<gene>
    <name evidence="2" type="primary">udk_1</name>
    <name evidence="2" type="ORF">JS278_00553</name>
</gene>
<dbReference type="EC" id="2.7.1.48" evidence="2"/>
<keyword evidence="2" id="KW-0808">Transferase</keyword>